<evidence type="ECO:0000313" key="2">
    <source>
        <dbReference type="EMBL" id="CAB4876137.1"/>
    </source>
</evidence>
<keyword evidence="1" id="KW-1133">Transmembrane helix</keyword>
<keyword evidence="1" id="KW-0812">Transmembrane</keyword>
<dbReference type="InterPro" id="IPR008523">
    <property type="entry name" value="DUF805"/>
</dbReference>
<dbReference type="AlphaFoldDB" id="A0A6J7DZC0"/>
<feature type="transmembrane region" description="Helical" evidence="1">
    <location>
        <begin position="86"/>
        <end position="107"/>
    </location>
</feature>
<name>A0A6J7DZC0_9ZZZZ</name>
<dbReference type="Pfam" id="PF05656">
    <property type="entry name" value="DUF805"/>
    <property type="match status" value="1"/>
</dbReference>
<organism evidence="2">
    <name type="scientific">freshwater metagenome</name>
    <dbReference type="NCBI Taxonomy" id="449393"/>
    <lineage>
        <taxon>unclassified sequences</taxon>
        <taxon>metagenomes</taxon>
        <taxon>ecological metagenomes</taxon>
    </lineage>
</organism>
<dbReference type="PANTHER" id="PTHR34980:SF2">
    <property type="entry name" value="INNER MEMBRANE PROTEIN YHAH-RELATED"/>
    <property type="match status" value="1"/>
</dbReference>
<proteinExistence type="predicted"/>
<accession>A0A6J7DZC0</accession>
<feature type="transmembrane region" description="Helical" evidence="1">
    <location>
        <begin position="26"/>
        <end position="47"/>
    </location>
</feature>
<gene>
    <name evidence="2" type="ORF">UFOPK3402_00967</name>
</gene>
<feature type="transmembrane region" description="Helical" evidence="1">
    <location>
        <begin position="53"/>
        <end position="74"/>
    </location>
</feature>
<evidence type="ECO:0000256" key="1">
    <source>
        <dbReference type="SAM" id="Phobius"/>
    </source>
</evidence>
<dbReference type="EMBL" id="CAFBLS010000107">
    <property type="protein sequence ID" value="CAB4876137.1"/>
    <property type="molecule type" value="Genomic_DNA"/>
</dbReference>
<keyword evidence="1" id="KW-0472">Membrane</keyword>
<dbReference type="PANTHER" id="PTHR34980">
    <property type="entry name" value="INNER MEMBRANE PROTEIN-RELATED-RELATED"/>
    <property type="match status" value="1"/>
</dbReference>
<dbReference type="GO" id="GO:0005886">
    <property type="term" value="C:plasma membrane"/>
    <property type="evidence" value="ECO:0007669"/>
    <property type="project" value="TreeGrafter"/>
</dbReference>
<sequence length="120" mass="13443">MGFGEAISSGFSSMTQFDGRAKRSEFWFWVLFVYILEFVVYLVGSALRLGDNGFLNFIWFIVLLILWLATIAVGCRRLHDTGKSGWMQLLLLIPCVGIIIMIVFWAAPSQPTDNAYGPAA</sequence>
<protein>
    <submittedName>
        <fullName evidence="2">Unannotated protein</fullName>
    </submittedName>
</protein>
<reference evidence="2" key="1">
    <citation type="submission" date="2020-05" db="EMBL/GenBank/DDBJ databases">
        <authorList>
            <person name="Chiriac C."/>
            <person name="Salcher M."/>
            <person name="Ghai R."/>
            <person name="Kavagutti S V."/>
        </authorList>
    </citation>
    <scope>NUCLEOTIDE SEQUENCE</scope>
</reference>